<comment type="catalytic activity">
    <reaction evidence="10">
        <text>L-threonyl-[protein] + ATP = O-phospho-L-threonyl-[protein] + ADP + H(+)</text>
        <dbReference type="Rhea" id="RHEA:46608"/>
        <dbReference type="Rhea" id="RHEA-COMP:11060"/>
        <dbReference type="Rhea" id="RHEA-COMP:11605"/>
        <dbReference type="ChEBI" id="CHEBI:15378"/>
        <dbReference type="ChEBI" id="CHEBI:30013"/>
        <dbReference type="ChEBI" id="CHEBI:30616"/>
        <dbReference type="ChEBI" id="CHEBI:61977"/>
        <dbReference type="ChEBI" id="CHEBI:456216"/>
        <dbReference type="EC" id="2.7.12.2"/>
    </reaction>
</comment>
<dbReference type="Pfam" id="PF00069">
    <property type="entry name" value="Pkinase"/>
    <property type="match status" value="1"/>
</dbReference>
<dbReference type="AlphaFoldDB" id="A0A8B9E3B2"/>
<dbReference type="OrthoDB" id="10252354at2759"/>
<keyword evidence="6 12" id="KW-0067">ATP-binding</keyword>
<dbReference type="PROSITE" id="PS00108">
    <property type="entry name" value="PROTEIN_KINASE_ST"/>
    <property type="match status" value="1"/>
</dbReference>
<evidence type="ECO:0000256" key="13">
    <source>
        <dbReference type="RuleBase" id="RU000304"/>
    </source>
</evidence>
<keyword evidence="16" id="KW-1185">Reference proteome</keyword>
<dbReference type="InterPro" id="IPR011009">
    <property type="entry name" value="Kinase-like_dom_sf"/>
</dbReference>
<dbReference type="CDD" id="cd06617">
    <property type="entry name" value="PKc_MKK3_6"/>
    <property type="match status" value="1"/>
</dbReference>
<dbReference type="Ensembl" id="ENSACDT00005017636.1">
    <property type="protein sequence ID" value="ENSACDP00005014671.1"/>
    <property type="gene ID" value="ENSACDG00005010747.1"/>
</dbReference>
<feature type="domain" description="Protein kinase" evidence="14">
    <location>
        <begin position="212"/>
        <end position="473"/>
    </location>
</feature>
<evidence type="ECO:0000256" key="2">
    <source>
        <dbReference type="ARBA" id="ARBA00022553"/>
    </source>
</evidence>
<dbReference type="PROSITE" id="PS00107">
    <property type="entry name" value="PROTEIN_KINASE_ATP"/>
    <property type="match status" value="1"/>
</dbReference>
<dbReference type="Gene3D" id="1.10.510.10">
    <property type="entry name" value="Transferase(Phosphotransferase) domain 1"/>
    <property type="match status" value="1"/>
</dbReference>
<dbReference type="PROSITE" id="PS50011">
    <property type="entry name" value="PROTEIN_KINASE_DOM"/>
    <property type="match status" value="1"/>
</dbReference>
<dbReference type="FunFam" id="3.30.200.20:FF:000040">
    <property type="entry name" value="Dual specificity mitogen-activated protein kinase kinase"/>
    <property type="match status" value="1"/>
</dbReference>
<keyword evidence="2" id="KW-0597">Phosphoprotein</keyword>
<keyword evidence="1 13" id="KW-0723">Serine/threonine-protein kinase</keyword>
<dbReference type="Proteomes" id="UP000694521">
    <property type="component" value="Unplaced"/>
</dbReference>
<sequence length="495" mass="54537">MHGDATRLCGAVHGGLCGGDLPRPVLTLPPALSNPAAGTRLCVDPPTPTLILPAPGAPVGLMLRPRGRLRGGPRSCRVSQRAASGAVRGAGSTEGALCSCGGYYGNWGEGEQTDQAKYQPGRRRVCVYARQGGCFRASGEGLAGGCALRQAEDSKGSLEPHKPVKSKKKRELRITCVPIKQPVANTTPPRNLDSRTFITIGDKNFEVEADDLVTISELGRGAYGVVEKVRHAQSGTIMAVKRIRATVNTQEQKRLLMDLDISMRTVDCFYTVTFYGALFREGDVWICMELMDTSLDKFYKKVLEKKKTIPEDILGKMAVSIVRALEHLHSKLSVIHRDVKPSNVLINKEGHVKMCDFGISGYLVDSVAKTMDAGCKPYMAPERINPELNQKGYNVKSDVWSLGITMIELAILRFPYESWGTPFQQLKQVVEEPSPQLPADRFSKDFVDFTAQCLRKNPAERMNYLELMEHPFFTLHDTKETDMASFVTEILGEDS</sequence>
<feature type="binding site" evidence="12">
    <location>
        <position position="241"/>
    </location>
    <ligand>
        <name>ATP</name>
        <dbReference type="ChEBI" id="CHEBI:30616"/>
    </ligand>
</feature>
<dbReference type="InterPro" id="IPR008271">
    <property type="entry name" value="Ser/Thr_kinase_AS"/>
</dbReference>
<dbReference type="EC" id="2.7.12.2" evidence="8"/>
<dbReference type="InterPro" id="IPR017441">
    <property type="entry name" value="Protein_kinase_ATP_BS"/>
</dbReference>
<dbReference type="GO" id="GO:0004708">
    <property type="term" value="F:MAP kinase kinase activity"/>
    <property type="evidence" value="ECO:0007669"/>
    <property type="project" value="UniProtKB-EC"/>
</dbReference>
<dbReference type="SUPFAM" id="SSF56112">
    <property type="entry name" value="Protein kinase-like (PK-like)"/>
    <property type="match status" value="1"/>
</dbReference>
<evidence type="ECO:0000256" key="9">
    <source>
        <dbReference type="ARBA" id="ARBA00049014"/>
    </source>
</evidence>
<evidence type="ECO:0000256" key="3">
    <source>
        <dbReference type="ARBA" id="ARBA00022679"/>
    </source>
</evidence>
<protein>
    <recommendedName>
        <fullName evidence="8">mitogen-activated protein kinase kinase</fullName>
        <ecNumber evidence="8">2.7.12.2</ecNumber>
    </recommendedName>
</protein>
<evidence type="ECO:0000256" key="7">
    <source>
        <dbReference type="ARBA" id="ARBA00038035"/>
    </source>
</evidence>
<gene>
    <name evidence="15" type="primary">MAP2K3</name>
</gene>
<dbReference type="InterPro" id="IPR000719">
    <property type="entry name" value="Prot_kinase_dom"/>
</dbReference>
<evidence type="ECO:0000256" key="6">
    <source>
        <dbReference type="ARBA" id="ARBA00022840"/>
    </source>
</evidence>
<comment type="catalytic activity">
    <reaction evidence="11">
        <text>L-tyrosyl-[protein] + ATP = O-phospho-L-tyrosyl-[protein] + ADP + H(+)</text>
        <dbReference type="Rhea" id="RHEA:10596"/>
        <dbReference type="Rhea" id="RHEA-COMP:10136"/>
        <dbReference type="Rhea" id="RHEA-COMP:20101"/>
        <dbReference type="ChEBI" id="CHEBI:15378"/>
        <dbReference type="ChEBI" id="CHEBI:30616"/>
        <dbReference type="ChEBI" id="CHEBI:46858"/>
        <dbReference type="ChEBI" id="CHEBI:61978"/>
        <dbReference type="ChEBI" id="CHEBI:456216"/>
        <dbReference type="EC" id="2.7.12.2"/>
    </reaction>
</comment>
<evidence type="ECO:0000256" key="12">
    <source>
        <dbReference type="PROSITE-ProRule" id="PRU10141"/>
    </source>
</evidence>
<evidence type="ECO:0000256" key="10">
    <source>
        <dbReference type="ARBA" id="ARBA00049299"/>
    </source>
</evidence>
<evidence type="ECO:0000256" key="4">
    <source>
        <dbReference type="ARBA" id="ARBA00022741"/>
    </source>
</evidence>
<keyword evidence="4 12" id="KW-0547">Nucleotide-binding</keyword>
<evidence type="ECO:0000256" key="5">
    <source>
        <dbReference type="ARBA" id="ARBA00022777"/>
    </source>
</evidence>
<dbReference type="PANTHER" id="PTHR48013">
    <property type="entry name" value="DUAL SPECIFICITY MITOGEN-ACTIVATED PROTEIN KINASE KINASE 5-RELATED"/>
    <property type="match status" value="1"/>
</dbReference>
<evidence type="ECO:0000313" key="15">
    <source>
        <dbReference type="Ensembl" id="ENSACDP00005014671.1"/>
    </source>
</evidence>
<keyword evidence="3" id="KW-0808">Transferase</keyword>
<name>A0A8B9E3B2_ANSCY</name>
<evidence type="ECO:0000256" key="11">
    <source>
        <dbReference type="ARBA" id="ARBA00051693"/>
    </source>
</evidence>
<accession>A0A8B9E3B2</accession>
<dbReference type="PANTHER" id="PTHR48013:SF21">
    <property type="entry name" value="DUAL SPECIFICITY MITOGEN-ACTIVATED PROTEIN KINASE KINASE 3"/>
    <property type="match status" value="1"/>
</dbReference>
<evidence type="ECO:0000313" key="16">
    <source>
        <dbReference type="Proteomes" id="UP000694521"/>
    </source>
</evidence>
<dbReference type="SMART" id="SM00220">
    <property type="entry name" value="S_TKc"/>
    <property type="match status" value="1"/>
</dbReference>
<dbReference type="Gene3D" id="3.30.200.20">
    <property type="entry name" value="Phosphorylase Kinase, domain 1"/>
    <property type="match status" value="1"/>
</dbReference>
<comment type="catalytic activity">
    <reaction evidence="9">
        <text>L-seryl-[protein] + ATP = O-phospho-L-seryl-[protein] + ADP + H(+)</text>
        <dbReference type="Rhea" id="RHEA:17989"/>
        <dbReference type="Rhea" id="RHEA-COMP:9863"/>
        <dbReference type="Rhea" id="RHEA-COMP:11604"/>
        <dbReference type="ChEBI" id="CHEBI:15378"/>
        <dbReference type="ChEBI" id="CHEBI:29999"/>
        <dbReference type="ChEBI" id="CHEBI:30616"/>
        <dbReference type="ChEBI" id="CHEBI:83421"/>
        <dbReference type="ChEBI" id="CHEBI:456216"/>
        <dbReference type="EC" id="2.7.12.2"/>
    </reaction>
</comment>
<evidence type="ECO:0000256" key="8">
    <source>
        <dbReference type="ARBA" id="ARBA00038999"/>
    </source>
</evidence>
<dbReference type="FunFam" id="1.10.510.10:FF:000158">
    <property type="entry name" value="Dual specificity mitogen-activated protein kinase kinase 6"/>
    <property type="match status" value="1"/>
</dbReference>
<dbReference type="GO" id="GO:0004674">
    <property type="term" value="F:protein serine/threonine kinase activity"/>
    <property type="evidence" value="ECO:0007669"/>
    <property type="project" value="UniProtKB-KW"/>
</dbReference>
<dbReference type="GO" id="GO:0005524">
    <property type="term" value="F:ATP binding"/>
    <property type="evidence" value="ECO:0007669"/>
    <property type="project" value="UniProtKB-UniRule"/>
</dbReference>
<keyword evidence="5" id="KW-0418">Kinase</keyword>
<dbReference type="GO" id="GO:1902531">
    <property type="term" value="P:regulation of intracellular signal transduction"/>
    <property type="evidence" value="ECO:0007669"/>
    <property type="project" value="UniProtKB-ARBA"/>
</dbReference>
<evidence type="ECO:0000259" key="14">
    <source>
        <dbReference type="PROSITE" id="PS50011"/>
    </source>
</evidence>
<comment type="similarity">
    <text evidence="7">Belongs to the protein kinase superfamily. STE Ser/Thr protein kinase family. MAP kinase kinase subfamily.</text>
</comment>
<proteinExistence type="inferred from homology"/>
<evidence type="ECO:0000256" key="1">
    <source>
        <dbReference type="ARBA" id="ARBA00022527"/>
    </source>
</evidence>
<reference evidence="15" key="1">
    <citation type="submission" date="2025-08" db="UniProtKB">
        <authorList>
            <consortium name="Ensembl"/>
        </authorList>
    </citation>
    <scope>IDENTIFICATION</scope>
</reference>
<organism evidence="15 16">
    <name type="scientific">Anser cygnoides</name>
    <name type="common">Swan goose</name>
    <dbReference type="NCBI Taxonomy" id="8845"/>
    <lineage>
        <taxon>Eukaryota</taxon>
        <taxon>Metazoa</taxon>
        <taxon>Chordata</taxon>
        <taxon>Craniata</taxon>
        <taxon>Vertebrata</taxon>
        <taxon>Euteleostomi</taxon>
        <taxon>Archelosauria</taxon>
        <taxon>Archosauria</taxon>
        <taxon>Dinosauria</taxon>
        <taxon>Saurischia</taxon>
        <taxon>Theropoda</taxon>
        <taxon>Coelurosauria</taxon>
        <taxon>Aves</taxon>
        <taxon>Neognathae</taxon>
        <taxon>Galloanserae</taxon>
        <taxon>Anseriformes</taxon>
        <taxon>Anatidae</taxon>
        <taxon>Anserinae</taxon>
        <taxon>Anser</taxon>
    </lineage>
</organism>
<reference evidence="15" key="2">
    <citation type="submission" date="2025-09" db="UniProtKB">
        <authorList>
            <consortium name="Ensembl"/>
        </authorList>
    </citation>
    <scope>IDENTIFICATION</scope>
</reference>